<feature type="compositionally biased region" description="Polar residues" evidence="1">
    <location>
        <begin position="806"/>
        <end position="829"/>
    </location>
</feature>
<dbReference type="SMART" id="SM00285">
    <property type="entry name" value="PBD"/>
    <property type="match status" value="1"/>
</dbReference>
<dbReference type="CDD" id="cd00590">
    <property type="entry name" value="RRM_SF"/>
    <property type="match status" value="2"/>
</dbReference>
<reference evidence="3 4" key="1">
    <citation type="submission" date="2022-03" db="EMBL/GenBank/DDBJ databases">
        <authorList>
            <person name="Nunn A."/>
            <person name="Chopra R."/>
            <person name="Nunn A."/>
            <person name="Contreras Garrido A."/>
        </authorList>
    </citation>
    <scope>NUCLEOTIDE SEQUENCE [LARGE SCALE GENOMIC DNA]</scope>
</reference>
<evidence type="ECO:0000259" key="2">
    <source>
        <dbReference type="SMART" id="SM00285"/>
    </source>
</evidence>
<dbReference type="InterPro" id="IPR012677">
    <property type="entry name" value="Nucleotide-bd_a/b_plait_sf"/>
</dbReference>
<feature type="compositionally biased region" description="Polar residues" evidence="1">
    <location>
        <begin position="237"/>
        <end position="247"/>
    </location>
</feature>
<keyword evidence="4" id="KW-1185">Reference proteome</keyword>
<dbReference type="CDD" id="cd00132">
    <property type="entry name" value="CRIB"/>
    <property type="match status" value="1"/>
</dbReference>
<feature type="compositionally biased region" description="Polar residues" evidence="1">
    <location>
        <begin position="166"/>
        <end position="179"/>
    </location>
</feature>
<dbReference type="AlphaFoldDB" id="A0AAU9RV62"/>
<feature type="region of interest" description="Disordered" evidence="1">
    <location>
        <begin position="732"/>
        <end position="882"/>
    </location>
</feature>
<feature type="region of interest" description="Disordered" evidence="1">
    <location>
        <begin position="220"/>
        <end position="251"/>
    </location>
</feature>
<dbReference type="InterPro" id="IPR000095">
    <property type="entry name" value="CRIB_dom"/>
</dbReference>
<evidence type="ECO:0000313" key="3">
    <source>
        <dbReference type="EMBL" id="CAH2052932.1"/>
    </source>
</evidence>
<organism evidence="3 4">
    <name type="scientific">Thlaspi arvense</name>
    <name type="common">Field penny-cress</name>
    <dbReference type="NCBI Taxonomy" id="13288"/>
    <lineage>
        <taxon>Eukaryota</taxon>
        <taxon>Viridiplantae</taxon>
        <taxon>Streptophyta</taxon>
        <taxon>Embryophyta</taxon>
        <taxon>Tracheophyta</taxon>
        <taxon>Spermatophyta</taxon>
        <taxon>Magnoliopsida</taxon>
        <taxon>eudicotyledons</taxon>
        <taxon>Gunneridae</taxon>
        <taxon>Pentapetalae</taxon>
        <taxon>rosids</taxon>
        <taxon>malvids</taxon>
        <taxon>Brassicales</taxon>
        <taxon>Brassicaceae</taxon>
        <taxon>Thlaspideae</taxon>
        <taxon>Thlaspi</taxon>
    </lineage>
</organism>
<feature type="region of interest" description="Disordered" evidence="1">
    <location>
        <begin position="115"/>
        <end position="179"/>
    </location>
</feature>
<feature type="domain" description="CRIB" evidence="2">
    <location>
        <begin position="716"/>
        <end position="747"/>
    </location>
</feature>
<dbReference type="InterPro" id="IPR058942">
    <property type="entry name" value="AT3G52170-like"/>
</dbReference>
<feature type="compositionally biased region" description="Polar residues" evidence="1">
    <location>
        <begin position="150"/>
        <end position="159"/>
    </location>
</feature>
<dbReference type="Gene3D" id="3.30.70.330">
    <property type="match status" value="1"/>
</dbReference>
<feature type="compositionally biased region" description="Basic and acidic residues" evidence="1">
    <location>
        <begin position="226"/>
        <end position="236"/>
    </location>
</feature>
<dbReference type="PANTHER" id="PTHR34568:SF5">
    <property type="entry name" value="RNA-BINDING (RRM_RBD_RNP MOTIFS) FAMILY PROTEIN"/>
    <property type="match status" value="1"/>
</dbReference>
<protein>
    <recommendedName>
        <fullName evidence="2">CRIB domain-containing protein</fullName>
    </recommendedName>
</protein>
<gene>
    <name evidence="3" type="ORF">TAV2_LOCUS10882</name>
</gene>
<feature type="compositionally biased region" description="Polar residues" evidence="1">
    <location>
        <begin position="775"/>
        <end position="784"/>
    </location>
</feature>
<dbReference type="EMBL" id="OU466859">
    <property type="protein sequence ID" value="CAH2052932.1"/>
    <property type="molecule type" value="Genomic_DNA"/>
</dbReference>
<sequence>MAIGRLLSPKSTPHFNSKGFIPVTRRLFSSSLEDGRKFQSLPDSNASANKDVCEKRMHWYSLGGLLTNLKQKITGNMLLFNKTPPQDSVSLKPPMVSSVDVTVTKVVSLQNVSQNKNSIPPSVKEESLASEMGSQDASQSVKEESLVSEMGSQDVSQSDSGKRESASVNKESLDRNSSIDGLKVEQETVLRLIQAERVDLPEEQSYKDVSVGLLSEEAWKSQGKLQPEKEQSDQKKPPQNTLSNMFVNQDPDKEVKLRPRFEALSNSNSSLSTGESCSDAGDQHGLIGKISSDPVQRMENDKHSDIFRAKEEEESKKGTSVMQNQSLCSQATLDAAAAATTANPELTEKSSVAISIGEQSPNKVLLRFLHGRFDKQLIVEIFSKFGAILDVQKIPSFEGCIYTDALLTFETNSAAEKALKKGVVMVSHYSAIIEAVSQQDMVEKICIPDLIGDQDVPVALVKEPTRTVKIHPLRGDISSNEIKEALRFCGSDISKFIMGSSKTAAFLEFETEEGKERALAEHSISVLNRQLFISRIDIPRTTVARISNINSAWGGIRKLCVTYGQINQVIPRGNGIADVRFDVSEWPNMLTILNGLNGKEIDGKKLVVRPATTVIPHEILKALWEDPQGKRYVKGLFQKLVREIEQPLDATSRHTHVPNKGVIFWLSVDLQLLHPIIISHVCSCKLNMTSPMKGLLKGLRYIARIFEDEKEPEMQIGKPTDVKHVAHIGWEGPSATTPSWMHEYKSPMGEAKGSSNKKPASSGERQRNKGRRKASTGTNNSPAESPTRAGGSTRPSRRGTGKQREQSNGSGSETGSALDLPQQNDGPKQSRQRKSKASTTGGGAGGEPAPPNSVGPGKSKETDISVRAVYPCVGGLGSSTGR</sequence>
<dbReference type="Proteomes" id="UP000836841">
    <property type="component" value="Chromosome 3"/>
</dbReference>
<dbReference type="GO" id="GO:0003676">
    <property type="term" value="F:nucleic acid binding"/>
    <property type="evidence" value="ECO:0007669"/>
    <property type="project" value="InterPro"/>
</dbReference>
<dbReference type="InterPro" id="IPR035979">
    <property type="entry name" value="RBD_domain_sf"/>
</dbReference>
<accession>A0AAU9RV62</accession>
<dbReference type="PANTHER" id="PTHR34568">
    <property type="entry name" value="RRM DOMAIN-CONTAINING PROTEIN"/>
    <property type="match status" value="1"/>
</dbReference>
<name>A0AAU9RV62_THLAR</name>
<proteinExistence type="predicted"/>
<evidence type="ECO:0000313" key="4">
    <source>
        <dbReference type="Proteomes" id="UP000836841"/>
    </source>
</evidence>
<dbReference type="SUPFAM" id="SSF54928">
    <property type="entry name" value="RNA-binding domain, RBD"/>
    <property type="match status" value="2"/>
</dbReference>
<evidence type="ECO:0000256" key="1">
    <source>
        <dbReference type="SAM" id="MobiDB-lite"/>
    </source>
</evidence>